<evidence type="ECO:0000259" key="6">
    <source>
        <dbReference type="Pfam" id="PF08240"/>
    </source>
</evidence>
<gene>
    <name evidence="7" type="ORF">EDD76_10249</name>
</gene>
<feature type="domain" description="Alcohol dehydrogenase-like C-terminal" evidence="5">
    <location>
        <begin position="183"/>
        <end position="309"/>
    </location>
</feature>
<dbReference type="InterPro" id="IPR013154">
    <property type="entry name" value="ADH-like_N"/>
</dbReference>
<comment type="similarity">
    <text evidence="4">Belongs to the zinc-containing alcohol dehydrogenase family.</text>
</comment>
<evidence type="ECO:0000259" key="5">
    <source>
        <dbReference type="Pfam" id="PF00107"/>
    </source>
</evidence>
<evidence type="ECO:0000256" key="4">
    <source>
        <dbReference type="RuleBase" id="RU361277"/>
    </source>
</evidence>
<dbReference type="AlphaFoldDB" id="A0A4R1R4G4"/>
<accession>A0A4R1R4G4</accession>
<protein>
    <submittedName>
        <fullName evidence="7">L-iditol 2-dehydrogenase</fullName>
    </submittedName>
</protein>
<comment type="cofactor">
    <cofactor evidence="4">
        <name>Zn(2+)</name>
        <dbReference type="ChEBI" id="CHEBI:29105"/>
    </cofactor>
</comment>
<reference evidence="7 8" key="1">
    <citation type="submission" date="2019-03" db="EMBL/GenBank/DDBJ databases">
        <title>Genomic Encyclopedia of Type Strains, Phase IV (KMG-IV): sequencing the most valuable type-strain genomes for metagenomic binning, comparative biology and taxonomic classification.</title>
        <authorList>
            <person name="Goeker M."/>
        </authorList>
    </citation>
    <scope>NUCLEOTIDE SEQUENCE [LARGE SCALE GENOMIC DNA]</scope>
    <source>
        <strain evidence="7 8">DSM 100556</strain>
    </source>
</reference>
<comment type="caution">
    <text evidence="7">The sequence shown here is derived from an EMBL/GenBank/DDBJ whole genome shotgun (WGS) entry which is preliminary data.</text>
</comment>
<keyword evidence="8" id="KW-1185">Reference proteome</keyword>
<dbReference type="SUPFAM" id="SSF51735">
    <property type="entry name" value="NAD(P)-binding Rossmann-fold domains"/>
    <property type="match status" value="1"/>
</dbReference>
<dbReference type="PANTHER" id="PTHR43401">
    <property type="entry name" value="L-THREONINE 3-DEHYDROGENASE"/>
    <property type="match status" value="1"/>
</dbReference>
<dbReference type="EMBL" id="SLUO01000002">
    <property type="protein sequence ID" value="TCL60354.1"/>
    <property type="molecule type" value="Genomic_DNA"/>
</dbReference>
<dbReference type="PANTHER" id="PTHR43401:SF2">
    <property type="entry name" value="L-THREONINE 3-DEHYDROGENASE"/>
    <property type="match status" value="1"/>
</dbReference>
<dbReference type="PROSITE" id="PS00059">
    <property type="entry name" value="ADH_ZINC"/>
    <property type="match status" value="1"/>
</dbReference>
<feature type="domain" description="Alcohol dehydrogenase-like N-terminal" evidence="6">
    <location>
        <begin position="28"/>
        <end position="143"/>
    </location>
</feature>
<dbReference type="Proteomes" id="UP000295718">
    <property type="component" value="Unassembled WGS sequence"/>
</dbReference>
<dbReference type="Pfam" id="PF00107">
    <property type="entry name" value="ADH_zinc_N"/>
    <property type="match status" value="1"/>
</dbReference>
<name>A0A4R1R4G4_9FIRM</name>
<keyword evidence="2 4" id="KW-0862">Zinc</keyword>
<keyword evidence="3" id="KW-0560">Oxidoreductase</keyword>
<evidence type="ECO:0000256" key="1">
    <source>
        <dbReference type="ARBA" id="ARBA00022723"/>
    </source>
</evidence>
<dbReference type="InterPro" id="IPR002328">
    <property type="entry name" value="ADH_Zn_CS"/>
</dbReference>
<keyword evidence="1 4" id="KW-0479">Metal-binding</keyword>
<sequence>MGEKMRVVAITEEKKVEVKEVRMPQPKENQILMRIKACAICTWEQRTFTRESHMPLPFVGGHEIAGEVAQLGKGVNPAEFPVGGKIVARLINVCGKCYFCRRGEENLCVELNNLDSSEMEIMGTGGMGEYLAINASQAYRIPDELPDVKAAFAEPLACVLNSIEKGKIELGDDVVVIGGGIMGMLHVMSAKLSGARVILSEPDPERRRIAEELGCDITFNPLEKNPVEYVRSLTEGRGAEAVFNTTPISAVAKQAVEMTAPMGRCIMYSSQHPDKPFEISPNWLHNSETIVTGAVSPSVRSFNRSVNLLAKKIIDPEKLVSGTYPYGNAQDAFEAAVRPDTFRIIVTF</sequence>
<dbReference type="InterPro" id="IPR013149">
    <property type="entry name" value="ADH-like_C"/>
</dbReference>
<dbReference type="GO" id="GO:0008270">
    <property type="term" value="F:zinc ion binding"/>
    <property type="evidence" value="ECO:0007669"/>
    <property type="project" value="InterPro"/>
</dbReference>
<dbReference type="InterPro" id="IPR036291">
    <property type="entry name" value="NAD(P)-bd_dom_sf"/>
</dbReference>
<dbReference type="Gene3D" id="3.40.50.720">
    <property type="entry name" value="NAD(P)-binding Rossmann-like Domain"/>
    <property type="match status" value="1"/>
</dbReference>
<proteinExistence type="inferred from homology"/>
<dbReference type="STRING" id="1469948.GCA_000732725_00087"/>
<dbReference type="Pfam" id="PF08240">
    <property type="entry name" value="ADH_N"/>
    <property type="match status" value="1"/>
</dbReference>
<evidence type="ECO:0000313" key="8">
    <source>
        <dbReference type="Proteomes" id="UP000295718"/>
    </source>
</evidence>
<dbReference type="InterPro" id="IPR011032">
    <property type="entry name" value="GroES-like_sf"/>
</dbReference>
<organism evidence="7 8">
    <name type="scientific">Kineothrix alysoides</name>
    <dbReference type="NCBI Taxonomy" id="1469948"/>
    <lineage>
        <taxon>Bacteria</taxon>
        <taxon>Bacillati</taxon>
        <taxon>Bacillota</taxon>
        <taxon>Clostridia</taxon>
        <taxon>Lachnospirales</taxon>
        <taxon>Lachnospiraceae</taxon>
        <taxon>Kineothrix</taxon>
    </lineage>
</organism>
<dbReference type="RefSeq" id="WP_031388874.1">
    <property type="nucleotide sequence ID" value="NZ_JPNB01000001.1"/>
</dbReference>
<dbReference type="GO" id="GO:0016491">
    <property type="term" value="F:oxidoreductase activity"/>
    <property type="evidence" value="ECO:0007669"/>
    <property type="project" value="UniProtKB-KW"/>
</dbReference>
<dbReference type="SUPFAM" id="SSF50129">
    <property type="entry name" value="GroES-like"/>
    <property type="match status" value="1"/>
</dbReference>
<evidence type="ECO:0000313" key="7">
    <source>
        <dbReference type="EMBL" id="TCL60354.1"/>
    </source>
</evidence>
<dbReference type="Gene3D" id="3.90.180.10">
    <property type="entry name" value="Medium-chain alcohol dehydrogenases, catalytic domain"/>
    <property type="match status" value="1"/>
</dbReference>
<dbReference type="InterPro" id="IPR050129">
    <property type="entry name" value="Zn_alcohol_dh"/>
</dbReference>
<dbReference type="OrthoDB" id="9769198at2"/>
<evidence type="ECO:0000256" key="3">
    <source>
        <dbReference type="ARBA" id="ARBA00023002"/>
    </source>
</evidence>
<evidence type="ECO:0000256" key="2">
    <source>
        <dbReference type="ARBA" id="ARBA00022833"/>
    </source>
</evidence>